<protein>
    <submittedName>
        <fullName evidence="15">Uncharacterized protein</fullName>
    </submittedName>
</protein>
<evidence type="ECO:0000256" key="6">
    <source>
        <dbReference type="ARBA" id="ARBA00022692"/>
    </source>
</evidence>
<comment type="subcellular location">
    <subcellularLocation>
        <location evidence="1">Host cell membrane</location>
        <topology evidence="1">Single-pass type I membrane protein</topology>
    </subcellularLocation>
    <subcellularLocation>
        <location evidence="2">Host endomembrane system</location>
        <topology evidence="2">Peripheral membrane protein</topology>
    </subcellularLocation>
    <subcellularLocation>
        <location evidence="3">Virion membrane</location>
        <topology evidence="3">Single-pass type I membrane protein</topology>
    </subcellularLocation>
</comment>
<keyword evidence="9 14" id="KW-0472">Membrane</keyword>
<dbReference type="OMA" id="MITHIDL"/>
<keyword evidence="7" id="KW-1043">Host membrane</keyword>
<evidence type="ECO:0000256" key="10">
    <source>
        <dbReference type="ARBA" id="ARBA00023139"/>
    </source>
</evidence>
<organism evidence="15 16">
    <name type="scientific">Pygocentrus nattereri</name>
    <name type="common">Red-bellied piranha</name>
    <dbReference type="NCBI Taxonomy" id="42514"/>
    <lineage>
        <taxon>Eukaryota</taxon>
        <taxon>Metazoa</taxon>
        <taxon>Chordata</taxon>
        <taxon>Craniata</taxon>
        <taxon>Vertebrata</taxon>
        <taxon>Euteleostomi</taxon>
        <taxon>Actinopterygii</taxon>
        <taxon>Neopterygii</taxon>
        <taxon>Teleostei</taxon>
        <taxon>Ostariophysi</taxon>
        <taxon>Characiformes</taxon>
        <taxon>Characoidei</taxon>
        <taxon>Pygocentrus</taxon>
    </lineage>
</organism>
<dbReference type="AlphaFoldDB" id="A0A3B4BK52"/>
<reference evidence="15 16" key="1">
    <citation type="submission" date="2020-10" db="EMBL/GenBank/DDBJ databases">
        <title>Pygocentrus nattereri (red-bellied piranha) genome, fPygNat1, primary haplotype.</title>
        <authorList>
            <person name="Myers G."/>
            <person name="Meyer A."/>
            <person name="Karagic N."/>
            <person name="Pippel M."/>
            <person name="Winkler S."/>
            <person name="Tracey A."/>
            <person name="Wood J."/>
            <person name="Formenti G."/>
            <person name="Howe K."/>
            <person name="Fedrigo O."/>
            <person name="Jarvis E.D."/>
        </authorList>
    </citation>
    <scope>NUCLEOTIDE SEQUENCE [LARGE SCALE GENOMIC DNA]</scope>
</reference>
<dbReference type="PANTHER" id="PTHR10424">
    <property type="entry name" value="VIRAL ENVELOPE PROTEIN"/>
    <property type="match status" value="1"/>
</dbReference>
<accession>A0A3B4BK52</accession>
<feature type="transmembrane region" description="Helical" evidence="14">
    <location>
        <begin position="299"/>
        <end position="325"/>
    </location>
</feature>
<dbReference type="InterPro" id="IPR018154">
    <property type="entry name" value="TLV/ENV_coat_polyprotein"/>
</dbReference>
<evidence type="ECO:0000313" key="16">
    <source>
        <dbReference type="Proteomes" id="UP001501920"/>
    </source>
</evidence>
<name>A0A3B4BK52_PYGNA</name>
<evidence type="ECO:0000256" key="3">
    <source>
        <dbReference type="ARBA" id="ARBA00004563"/>
    </source>
</evidence>
<evidence type="ECO:0000256" key="8">
    <source>
        <dbReference type="ARBA" id="ARBA00022989"/>
    </source>
</evidence>
<evidence type="ECO:0000256" key="9">
    <source>
        <dbReference type="ARBA" id="ARBA00023136"/>
    </source>
</evidence>
<keyword evidence="10" id="KW-0564">Palmitate</keyword>
<dbReference type="PANTHER" id="PTHR10424:SF81">
    <property type="entry name" value="ERVV2 PROTEIN"/>
    <property type="match status" value="1"/>
</dbReference>
<keyword evidence="12" id="KW-0325">Glycoprotein</keyword>
<keyword evidence="13" id="KW-0449">Lipoprotein</keyword>
<reference evidence="15" key="3">
    <citation type="submission" date="2025-09" db="UniProtKB">
        <authorList>
            <consortium name="Ensembl"/>
        </authorList>
    </citation>
    <scope>IDENTIFICATION</scope>
</reference>
<dbReference type="GeneTree" id="ENSGT00940000177642"/>
<keyword evidence="16" id="KW-1185">Reference proteome</keyword>
<reference evidence="15" key="2">
    <citation type="submission" date="2025-08" db="UniProtKB">
        <authorList>
            <consortium name="Ensembl"/>
        </authorList>
    </citation>
    <scope>IDENTIFICATION</scope>
</reference>
<evidence type="ECO:0000256" key="13">
    <source>
        <dbReference type="ARBA" id="ARBA00023288"/>
    </source>
</evidence>
<evidence type="ECO:0000256" key="14">
    <source>
        <dbReference type="SAM" id="Phobius"/>
    </source>
</evidence>
<dbReference type="Pfam" id="PF00429">
    <property type="entry name" value="TLV_coat"/>
    <property type="match status" value="1"/>
</dbReference>
<dbReference type="STRING" id="42514.ENSPNAP00000000192"/>
<keyword evidence="4" id="KW-1032">Host cell membrane</keyword>
<evidence type="ECO:0000313" key="15">
    <source>
        <dbReference type="Ensembl" id="ENSPNAP00000000192.2"/>
    </source>
</evidence>
<proteinExistence type="predicted"/>
<keyword evidence="11" id="KW-1015">Disulfide bond</keyword>
<keyword evidence="5" id="KW-0945">Host-virus interaction</keyword>
<evidence type="ECO:0000256" key="1">
    <source>
        <dbReference type="ARBA" id="ARBA00004402"/>
    </source>
</evidence>
<dbReference type="Ensembl" id="ENSPNAT00000014256.2">
    <property type="protein sequence ID" value="ENSPNAP00000000192.2"/>
    <property type="gene ID" value="ENSPNAG00000007349.2"/>
</dbReference>
<evidence type="ECO:0000256" key="2">
    <source>
        <dbReference type="ARBA" id="ARBA00004531"/>
    </source>
</evidence>
<evidence type="ECO:0000256" key="12">
    <source>
        <dbReference type="ARBA" id="ARBA00023180"/>
    </source>
</evidence>
<keyword evidence="6 14" id="KW-0812">Transmembrane</keyword>
<evidence type="ECO:0000256" key="11">
    <source>
        <dbReference type="ARBA" id="ARBA00023157"/>
    </source>
</evidence>
<dbReference type="SUPFAM" id="SSF58069">
    <property type="entry name" value="Virus ectodomain"/>
    <property type="match status" value="1"/>
</dbReference>
<sequence length="351" mass="38576">MPQMHTHIQVPTPLDNATAAPLIQNMSDCGLNTGVGFMLNVSQEYLLTGRMPVWATNGTQAIAHRPNDCETNGPRYSPQFQNISFSVIPTYNATMCLCSVGVPDGPILGHTQCWVNFTALNLENTNCSVSTGNITHYFQSTNCTLLMYTQTLGPVSWVCGQSAYTGFPIASQYNWRGCWTAVWWSVFLGGGTAAALNKINGLAWQILVLANETEKALTLVNTEMAAIRQDVLQNRMALDLLLAKEGGVCKVLNTSCCFSLPDYYRNMSDLIAHMRAGIQPPPIADDSWFSWLTSLMGPWGHWIVTMLIPFICVLLLVICIAPYAARQCRLATRLWVESGCFGLAACCKQVV</sequence>
<evidence type="ECO:0000256" key="5">
    <source>
        <dbReference type="ARBA" id="ARBA00022581"/>
    </source>
</evidence>
<dbReference type="Gene3D" id="1.10.287.210">
    <property type="match status" value="1"/>
</dbReference>
<evidence type="ECO:0000256" key="7">
    <source>
        <dbReference type="ARBA" id="ARBA00022870"/>
    </source>
</evidence>
<evidence type="ECO:0000256" key="4">
    <source>
        <dbReference type="ARBA" id="ARBA00022511"/>
    </source>
</evidence>
<keyword evidence="8 14" id="KW-1133">Transmembrane helix</keyword>
<dbReference type="Proteomes" id="UP001501920">
    <property type="component" value="Chromosome 6"/>
</dbReference>